<organism evidence="2 3">
    <name type="scientific">Trachymyrmex cornetzi</name>
    <dbReference type="NCBI Taxonomy" id="471704"/>
    <lineage>
        <taxon>Eukaryota</taxon>
        <taxon>Metazoa</taxon>
        <taxon>Ecdysozoa</taxon>
        <taxon>Arthropoda</taxon>
        <taxon>Hexapoda</taxon>
        <taxon>Insecta</taxon>
        <taxon>Pterygota</taxon>
        <taxon>Neoptera</taxon>
        <taxon>Endopterygota</taxon>
        <taxon>Hymenoptera</taxon>
        <taxon>Apocrita</taxon>
        <taxon>Aculeata</taxon>
        <taxon>Formicoidea</taxon>
        <taxon>Formicidae</taxon>
        <taxon>Myrmicinae</taxon>
        <taxon>Trachymyrmex</taxon>
    </lineage>
</organism>
<accession>A0A151IR46</accession>
<evidence type="ECO:0000256" key="1">
    <source>
        <dbReference type="SAM" id="MobiDB-lite"/>
    </source>
</evidence>
<protein>
    <submittedName>
        <fullName evidence="2">Uncharacterized protein</fullName>
    </submittedName>
</protein>
<gene>
    <name evidence="2" type="ORF">ALC57_18758</name>
</gene>
<sequence>MNSLFIILSLVRDRPRCAFRSYIGLLPYRPPFQPPALPSILPVSSPRPRRGLGRDDSGASRAHPPSAGGWRWVESERRMEAAVRGIVGGGNGRAWV</sequence>
<evidence type="ECO:0000313" key="2">
    <source>
        <dbReference type="EMBL" id="KYN09127.1"/>
    </source>
</evidence>
<evidence type="ECO:0000313" key="3">
    <source>
        <dbReference type="Proteomes" id="UP000078492"/>
    </source>
</evidence>
<dbReference type="AlphaFoldDB" id="A0A151IR46"/>
<name>A0A151IR46_9HYME</name>
<dbReference type="Proteomes" id="UP000078492">
    <property type="component" value="Unassembled WGS sequence"/>
</dbReference>
<reference evidence="2 3" key="1">
    <citation type="submission" date="2015-09" db="EMBL/GenBank/DDBJ databases">
        <title>Trachymyrmex cornetzi WGS genome.</title>
        <authorList>
            <person name="Nygaard S."/>
            <person name="Hu H."/>
            <person name="Boomsma J."/>
            <person name="Zhang G."/>
        </authorList>
    </citation>
    <scope>NUCLEOTIDE SEQUENCE [LARGE SCALE GENOMIC DNA]</scope>
    <source>
        <strain evidence="2">Tcor2-1</strain>
        <tissue evidence="2">Whole body</tissue>
    </source>
</reference>
<feature type="region of interest" description="Disordered" evidence="1">
    <location>
        <begin position="39"/>
        <end position="69"/>
    </location>
</feature>
<keyword evidence="3" id="KW-1185">Reference proteome</keyword>
<dbReference type="EMBL" id="KQ981145">
    <property type="protein sequence ID" value="KYN09127.1"/>
    <property type="molecule type" value="Genomic_DNA"/>
</dbReference>
<proteinExistence type="predicted"/>